<evidence type="ECO:0000256" key="1">
    <source>
        <dbReference type="SAM" id="MobiDB-lite"/>
    </source>
</evidence>
<name>Q4SIL2_TETNG</name>
<organism evidence="2">
    <name type="scientific">Tetraodon nigroviridis</name>
    <name type="common">Spotted green pufferfish</name>
    <name type="synonym">Chelonodon nigroviridis</name>
    <dbReference type="NCBI Taxonomy" id="99883"/>
    <lineage>
        <taxon>Eukaryota</taxon>
        <taxon>Metazoa</taxon>
        <taxon>Chordata</taxon>
        <taxon>Craniata</taxon>
        <taxon>Vertebrata</taxon>
        <taxon>Euteleostomi</taxon>
        <taxon>Actinopterygii</taxon>
        <taxon>Neopterygii</taxon>
        <taxon>Teleostei</taxon>
        <taxon>Neoteleostei</taxon>
        <taxon>Acanthomorphata</taxon>
        <taxon>Eupercaria</taxon>
        <taxon>Tetraodontiformes</taxon>
        <taxon>Tetradontoidea</taxon>
        <taxon>Tetraodontidae</taxon>
        <taxon>Tetraodon</taxon>
    </lineage>
</organism>
<protein>
    <submittedName>
        <fullName evidence="2">(spotted green pufferfish) hypothetical protein</fullName>
    </submittedName>
</protein>
<dbReference type="KEGG" id="tng:GSTEN00017641G001"/>
<dbReference type="AlphaFoldDB" id="Q4SIL2"/>
<dbReference type="EMBL" id="CAAE01014581">
    <property type="protein sequence ID" value="CAF99520.1"/>
    <property type="molecule type" value="Genomic_DNA"/>
</dbReference>
<comment type="caution">
    <text evidence="2">The sequence shown here is derived from an EMBL/GenBank/DDBJ whole genome shotgun (WGS) entry which is preliminary data.</text>
</comment>
<proteinExistence type="predicted"/>
<evidence type="ECO:0000313" key="2">
    <source>
        <dbReference type="EMBL" id="CAF99520.1"/>
    </source>
</evidence>
<reference evidence="2" key="1">
    <citation type="journal article" date="2004" name="Nature">
        <title>Genome duplication in the teleost fish Tetraodon nigroviridis reveals the early vertebrate proto-karyotype.</title>
        <authorList>
            <person name="Jaillon O."/>
            <person name="Aury J.-M."/>
            <person name="Brunet F."/>
            <person name="Petit J.-L."/>
            <person name="Stange-Thomann N."/>
            <person name="Mauceli E."/>
            <person name="Bouneau L."/>
            <person name="Fischer C."/>
            <person name="Ozouf-Costaz C."/>
            <person name="Bernot A."/>
            <person name="Nicaud S."/>
            <person name="Jaffe D."/>
            <person name="Fisher S."/>
            <person name="Lutfalla G."/>
            <person name="Dossat C."/>
            <person name="Segurens B."/>
            <person name="Dasilva C."/>
            <person name="Salanoubat M."/>
            <person name="Levy M."/>
            <person name="Boudet N."/>
            <person name="Castellano S."/>
            <person name="Anthouard V."/>
            <person name="Jubin C."/>
            <person name="Castelli V."/>
            <person name="Katinka M."/>
            <person name="Vacherie B."/>
            <person name="Biemont C."/>
            <person name="Skalli Z."/>
            <person name="Cattolico L."/>
            <person name="Poulain J."/>
            <person name="De Berardinis V."/>
            <person name="Cruaud C."/>
            <person name="Duprat S."/>
            <person name="Brottier P."/>
            <person name="Coutanceau J.-P."/>
            <person name="Gouzy J."/>
            <person name="Parra G."/>
            <person name="Lardier G."/>
            <person name="Chapple C."/>
            <person name="McKernan K.J."/>
            <person name="McEwan P."/>
            <person name="Bosak S."/>
            <person name="Kellis M."/>
            <person name="Volff J.-N."/>
            <person name="Guigo R."/>
            <person name="Zody M.C."/>
            <person name="Mesirov J."/>
            <person name="Lindblad-Toh K."/>
            <person name="Birren B."/>
            <person name="Nusbaum C."/>
            <person name="Kahn D."/>
            <person name="Robinson-Rechavi M."/>
            <person name="Laudet V."/>
            <person name="Schachter V."/>
            <person name="Quetier F."/>
            <person name="Saurin W."/>
            <person name="Scarpelli C."/>
            <person name="Wincker P."/>
            <person name="Lander E.S."/>
            <person name="Weissenbach J."/>
            <person name="Roest Crollius H."/>
        </authorList>
    </citation>
    <scope>NUCLEOTIDE SEQUENCE [LARGE SCALE GENOMIC DNA]</scope>
</reference>
<accession>Q4SIL2</accession>
<feature type="compositionally biased region" description="Gly residues" evidence="1">
    <location>
        <begin position="32"/>
        <end position="41"/>
    </location>
</feature>
<gene>
    <name evidence="2" type="ORF">GSTENG00017641001</name>
</gene>
<sequence>MIYHILVGREEEDRGLQCLELQGLRAKSKGQNQGGGHGQRPGTGPEIRRVAASIFPPFLPSVNKNMKRKGKSCREGDYRLNGWDEGEERDVRVMGISIVVAASEESLPFTTEKRPQLNDFEEQVA</sequence>
<reference evidence="2" key="2">
    <citation type="submission" date="2004-02" db="EMBL/GenBank/DDBJ databases">
        <authorList>
            <consortium name="Genoscope"/>
            <consortium name="Whitehead Institute Centre for Genome Research"/>
        </authorList>
    </citation>
    <scope>NUCLEOTIDE SEQUENCE</scope>
</reference>
<feature type="region of interest" description="Disordered" evidence="1">
    <location>
        <begin position="25"/>
        <end position="48"/>
    </location>
</feature>